<gene>
    <name evidence="3" type="ORF">IXB50_06850</name>
</gene>
<feature type="signal peptide" evidence="2">
    <location>
        <begin position="1"/>
        <end position="23"/>
    </location>
</feature>
<feature type="chain" id="PRO_5037443716" evidence="2">
    <location>
        <begin position="24"/>
        <end position="155"/>
    </location>
</feature>
<dbReference type="Proteomes" id="UP000717364">
    <property type="component" value="Unassembled WGS sequence"/>
</dbReference>
<feature type="compositionally biased region" description="Polar residues" evidence="1">
    <location>
        <begin position="89"/>
        <end position="100"/>
    </location>
</feature>
<reference evidence="3" key="2">
    <citation type="journal article" date="2021" name="Mar. Drugs">
        <title>Genome Reduction and Secondary Metabolism of the Marine Sponge-Associated Cyanobacterium Leptothoe.</title>
        <authorList>
            <person name="Konstantinou D."/>
            <person name="Popin R.V."/>
            <person name="Fewer D.P."/>
            <person name="Sivonen K."/>
            <person name="Gkelis S."/>
        </authorList>
    </citation>
    <scope>NUCLEOTIDE SEQUENCE</scope>
    <source>
        <strain evidence="3">TAU-MAC 1115</strain>
    </source>
</reference>
<evidence type="ECO:0000313" key="3">
    <source>
        <dbReference type="EMBL" id="MBT9315139.1"/>
    </source>
</evidence>
<protein>
    <submittedName>
        <fullName evidence="3">Uncharacterized protein</fullName>
    </submittedName>
</protein>
<keyword evidence="2" id="KW-0732">Signal</keyword>
<feature type="region of interest" description="Disordered" evidence="1">
    <location>
        <begin position="31"/>
        <end position="155"/>
    </location>
</feature>
<dbReference type="AlphaFoldDB" id="A0A947DEG0"/>
<feature type="compositionally biased region" description="Polar residues" evidence="1">
    <location>
        <begin position="36"/>
        <end position="52"/>
    </location>
</feature>
<proteinExistence type="predicted"/>
<organism evidence="3 4">
    <name type="scientific">Leptothoe spongobia TAU-MAC 1115</name>
    <dbReference type="NCBI Taxonomy" id="1967444"/>
    <lineage>
        <taxon>Bacteria</taxon>
        <taxon>Bacillati</taxon>
        <taxon>Cyanobacteriota</taxon>
        <taxon>Cyanophyceae</taxon>
        <taxon>Nodosilineales</taxon>
        <taxon>Cymatolegaceae</taxon>
        <taxon>Leptothoe</taxon>
        <taxon>Leptothoe spongobia</taxon>
    </lineage>
</organism>
<dbReference type="EMBL" id="JADOES010000009">
    <property type="protein sequence ID" value="MBT9315139.1"/>
    <property type="molecule type" value="Genomic_DNA"/>
</dbReference>
<sequence length="155" mass="15940">MNKFILGGILAAISLMAIYGTSASDQVISRVDGTDRGSSQPNFGQAKPTTDKSVLAINTTETTETTGTENNPFTEVSARTPLEKAGTFPQRQTIGANPNFGTTTNTTGGDDTDGGVVEAPAPTTQPPTTTGGNATTTPPATTTPAQTPEPIRALW</sequence>
<feature type="compositionally biased region" description="Low complexity" evidence="1">
    <location>
        <begin position="119"/>
        <end position="148"/>
    </location>
</feature>
<accession>A0A947DEG0</accession>
<reference evidence="3" key="1">
    <citation type="submission" date="2020-11" db="EMBL/GenBank/DDBJ databases">
        <authorList>
            <person name="Konstantinou D."/>
            <person name="Gkelis S."/>
            <person name="Popin R."/>
            <person name="Fewer D."/>
            <person name="Sivonen K."/>
        </authorList>
    </citation>
    <scope>NUCLEOTIDE SEQUENCE</scope>
    <source>
        <strain evidence="3">TAU-MAC 1115</strain>
    </source>
</reference>
<keyword evidence="4" id="KW-1185">Reference proteome</keyword>
<name>A0A947DEG0_9CYAN</name>
<feature type="compositionally biased region" description="Low complexity" evidence="1">
    <location>
        <begin position="58"/>
        <end position="71"/>
    </location>
</feature>
<evidence type="ECO:0000313" key="4">
    <source>
        <dbReference type="Proteomes" id="UP000717364"/>
    </source>
</evidence>
<evidence type="ECO:0000256" key="2">
    <source>
        <dbReference type="SAM" id="SignalP"/>
    </source>
</evidence>
<evidence type="ECO:0000256" key="1">
    <source>
        <dbReference type="SAM" id="MobiDB-lite"/>
    </source>
</evidence>
<comment type="caution">
    <text evidence="3">The sequence shown here is derived from an EMBL/GenBank/DDBJ whole genome shotgun (WGS) entry which is preliminary data.</text>
</comment>
<dbReference type="RefSeq" id="WP_215608204.1">
    <property type="nucleotide sequence ID" value="NZ_JADOES010000009.1"/>
</dbReference>